<dbReference type="SUPFAM" id="SSF110849">
    <property type="entry name" value="ParB/Sulfiredoxin"/>
    <property type="match status" value="1"/>
</dbReference>
<dbReference type="SUPFAM" id="SSF109709">
    <property type="entry name" value="KorB DNA-binding domain-like"/>
    <property type="match status" value="1"/>
</dbReference>
<dbReference type="InterPro" id="IPR036086">
    <property type="entry name" value="ParB/Sulfiredoxin_sf"/>
</dbReference>
<name>A0A4Z0NHU6_9HYPH</name>
<dbReference type="PANTHER" id="PTHR33375">
    <property type="entry name" value="CHROMOSOME-PARTITIONING PROTEIN PARB-RELATED"/>
    <property type="match status" value="1"/>
</dbReference>
<dbReference type="PANTHER" id="PTHR33375:SF7">
    <property type="entry name" value="CHROMOSOME 2-PARTITIONING PROTEIN PARB-RELATED"/>
    <property type="match status" value="1"/>
</dbReference>
<dbReference type="Gene3D" id="3.90.1530.30">
    <property type="match status" value="1"/>
</dbReference>
<dbReference type="InterPro" id="IPR050336">
    <property type="entry name" value="Chromosome_partition/occlusion"/>
</dbReference>
<dbReference type="CDD" id="cd16406">
    <property type="entry name" value="ParB_N_like"/>
    <property type="match status" value="1"/>
</dbReference>
<protein>
    <submittedName>
        <fullName evidence="2">Uncharacterized protein</fullName>
    </submittedName>
</protein>
<gene>
    <name evidence="2" type="ORF">EU555_28675</name>
</gene>
<comment type="caution">
    <text evidence="2">The sequence shown here is derived from an EMBL/GenBank/DDBJ whole genome shotgun (WGS) entry which is preliminary data.</text>
</comment>
<evidence type="ECO:0000256" key="1">
    <source>
        <dbReference type="SAM" id="MobiDB-lite"/>
    </source>
</evidence>
<dbReference type="GO" id="GO:0007059">
    <property type="term" value="P:chromosome segregation"/>
    <property type="evidence" value="ECO:0007669"/>
    <property type="project" value="TreeGrafter"/>
</dbReference>
<dbReference type="EMBL" id="SRLB01000031">
    <property type="protein sequence ID" value="TGD95242.1"/>
    <property type="molecule type" value="Genomic_DNA"/>
</dbReference>
<dbReference type="OrthoDB" id="9813122at2"/>
<dbReference type="GO" id="GO:0005694">
    <property type="term" value="C:chromosome"/>
    <property type="evidence" value="ECO:0007669"/>
    <property type="project" value="TreeGrafter"/>
</dbReference>
<evidence type="ECO:0000313" key="2">
    <source>
        <dbReference type="EMBL" id="TGD95242.1"/>
    </source>
</evidence>
<feature type="compositionally biased region" description="Low complexity" evidence="1">
    <location>
        <begin position="16"/>
        <end position="31"/>
    </location>
</feature>
<proteinExistence type="predicted"/>
<reference evidence="2 3" key="1">
    <citation type="submission" date="2019-04" db="EMBL/GenBank/DDBJ databases">
        <authorList>
            <person name="Feng G."/>
            <person name="Zhu H."/>
        </authorList>
    </citation>
    <scope>NUCLEOTIDE SEQUENCE [LARGE SCALE GENOMIC DNA]</scope>
    <source>
        <strain evidence="2 3">6HR-1</strain>
    </source>
</reference>
<dbReference type="Gene3D" id="1.10.10.2830">
    <property type="match status" value="1"/>
</dbReference>
<accession>A0A4Z0NHU6</accession>
<dbReference type="AlphaFoldDB" id="A0A4Z0NHU6"/>
<feature type="region of interest" description="Disordered" evidence="1">
    <location>
        <begin position="1"/>
        <end position="50"/>
    </location>
</feature>
<sequence>MPSSHGSSVARRPRRPSLTSGPGSPRTTPTRCRSEGLRRRARRRWRSPPVLTPESQVLAMQIALSSLRPGHHPDAPAGVVNVRQVGRDAGLDALGASIASVGLIAPLVVVSGGDGFSYVVDGNRRFAAIEFLVAAGKMAPDADVPVIEREAAFAREIGLSANVTQAPMHAADQVEAFSALRRAGATEKVIAERFGQPVAQVRKLLALGGVSPTVLDAWRAGKVTEETVKVFTMASHEDQDRVLAKAIKENAIWPHYVRRMLGLDQDVSGLLAYVGSKAFKAAGGHVVEDLFGGQNAVSDPVLLKRLADERLEAECERRRAEGWSWVAKGADLPGGWRWSWPKVKTGERPLSAVDHARYEEIQAWLDSDDDDATDEQIRAAHDEADAILAKAVVPPGPAERARSGCVIELGRDGKIDVTEYVIRPEDVPAVAPKDDKPAEPEEKGLPNSLVEALCGTATEAVQATLASSPTAGLVALLAGALTADAYAAPMKLRLEGVGGAQAALKDKEPFHALVARLSAMSVDELLVVAAGVAARGVQTLYREHGSKPRAPSERPSVQALMGLPDPAVLQAELLTRFDGEGFFKSAPKAVTVTVVGEVLGEAEGRRAAGMKKGDLVAYAVASVLPTGWLPVELRHPGYDGPGSDGSGEARLSAAA</sequence>
<organism evidence="2 3">
    <name type="scientific">Methylobacterium nonmethylotrophicum</name>
    <dbReference type="NCBI Taxonomy" id="1141884"/>
    <lineage>
        <taxon>Bacteria</taxon>
        <taxon>Pseudomonadati</taxon>
        <taxon>Pseudomonadota</taxon>
        <taxon>Alphaproteobacteria</taxon>
        <taxon>Hyphomicrobiales</taxon>
        <taxon>Methylobacteriaceae</taxon>
        <taxon>Methylobacterium</taxon>
    </lineage>
</organism>
<dbReference type="Proteomes" id="UP000297535">
    <property type="component" value="Unassembled WGS sequence"/>
</dbReference>
<keyword evidence="3" id="KW-1185">Reference proteome</keyword>
<evidence type="ECO:0000313" key="3">
    <source>
        <dbReference type="Proteomes" id="UP000297535"/>
    </source>
</evidence>